<feature type="region of interest" description="Disordered" evidence="1">
    <location>
        <begin position="86"/>
        <end position="107"/>
    </location>
</feature>
<dbReference type="Gene3D" id="2.60.40.10">
    <property type="entry name" value="Immunoglobulins"/>
    <property type="match status" value="1"/>
</dbReference>
<reference evidence="3" key="1">
    <citation type="journal article" date="2019" name="Int. J. Syst. Evol. Microbiol.">
        <title>The Global Catalogue of Microorganisms (GCM) 10K type strain sequencing project: providing services to taxonomists for standard genome sequencing and annotation.</title>
        <authorList>
            <consortium name="The Broad Institute Genomics Platform"/>
            <consortium name="The Broad Institute Genome Sequencing Center for Infectious Disease"/>
            <person name="Wu L."/>
            <person name="Ma J."/>
        </authorList>
    </citation>
    <scope>NUCLEOTIDE SEQUENCE [LARGE SCALE GENOMIC DNA]</scope>
    <source>
        <strain evidence="3">CGMCC 1.10992</strain>
    </source>
</reference>
<dbReference type="EMBL" id="JBHUHT010000016">
    <property type="protein sequence ID" value="MFD2097219.1"/>
    <property type="molecule type" value="Genomic_DNA"/>
</dbReference>
<evidence type="ECO:0000313" key="2">
    <source>
        <dbReference type="EMBL" id="MFD2097219.1"/>
    </source>
</evidence>
<proteinExistence type="predicted"/>
<dbReference type="RefSeq" id="WP_345339857.1">
    <property type="nucleotide sequence ID" value="NZ_BAABLI010000012.1"/>
</dbReference>
<dbReference type="InterPro" id="IPR014756">
    <property type="entry name" value="Ig_E-set"/>
</dbReference>
<protein>
    <submittedName>
        <fullName evidence="2">Isoamylase early set domain-containing protein</fullName>
    </submittedName>
</protein>
<dbReference type="InterPro" id="IPR013783">
    <property type="entry name" value="Ig-like_fold"/>
</dbReference>
<dbReference type="Proteomes" id="UP001597380">
    <property type="component" value="Unassembled WGS sequence"/>
</dbReference>
<accession>A0ABW4XTS2</accession>
<dbReference type="SUPFAM" id="SSF81296">
    <property type="entry name" value="E set domains"/>
    <property type="match status" value="1"/>
</dbReference>
<comment type="caution">
    <text evidence="2">The sequence shown here is derived from an EMBL/GenBank/DDBJ whole genome shotgun (WGS) entry which is preliminary data.</text>
</comment>
<name>A0ABW4XTS2_9GAMM</name>
<keyword evidence="3" id="KW-1185">Reference proteome</keyword>
<organism evidence="2 3">
    <name type="scientific">Corallincola platygyrae</name>
    <dbReference type="NCBI Taxonomy" id="1193278"/>
    <lineage>
        <taxon>Bacteria</taxon>
        <taxon>Pseudomonadati</taxon>
        <taxon>Pseudomonadota</taxon>
        <taxon>Gammaproteobacteria</taxon>
        <taxon>Alteromonadales</taxon>
        <taxon>Psychromonadaceae</taxon>
        <taxon>Corallincola</taxon>
    </lineage>
</organism>
<gene>
    <name evidence="2" type="ORF">ACFSJ3_14580</name>
</gene>
<evidence type="ECO:0000256" key="1">
    <source>
        <dbReference type="SAM" id="MobiDB-lite"/>
    </source>
</evidence>
<sequence>MSVKKQFLKSKPVCKVTFEVSKEAAQGAKEVYLLCEHNGWQREPLKALKAGHFKATVNLPTDDKADFEYRFCLVKEDGSEVYDNDWEAESYRPSPMGGDNSVVSVAE</sequence>
<evidence type="ECO:0000313" key="3">
    <source>
        <dbReference type="Proteomes" id="UP001597380"/>
    </source>
</evidence>
<dbReference type="CDD" id="cd07184">
    <property type="entry name" value="E_set_Isoamylase_like_N"/>
    <property type="match status" value="1"/>
</dbReference>